<dbReference type="PANTHER" id="PTHR30472:SF58">
    <property type="entry name" value="IRON(3+)-HYDROXAMATE IMPORT SYSTEM PERMEASE PROTEIN FHUB"/>
    <property type="match status" value="1"/>
</dbReference>
<dbReference type="EMBL" id="FNFK01000011">
    <property type="protein sequence ID" value="SDK07329.1"/>
    <property type="molecule type" value="Genomic_DNA"/>
</dbReference>
<evidence type="ECO:0000256" key="5">
    <source>
        <dbReference type="ARBA" id="ARBA00022692"/>
    </source>
</evidence>
<feature type="transmembrane region" description="Helical" evidence="8">
    <location>
        <begin position="140"/>
        <end position="159"/>
    </location>
</feature>
<dbReference type="GO" id="GO:0005886">
    <property type="term" value="C:plasma membrane"/>
    <property type="evidence" value="ECO:0007669"/>
    <property type="project" value="UniProtKB-SubCell"/>
</dbReference>
<feature type="transmembrane region" description="Helical" evidence="8">
    <location>
        <begin position="110"/>
        <end position="133"/>
    </location>
</feature>
<feature type="transmembrane region" description="Helical" evidence="8">
    <location>
        <begin position="28"/>
        <end position="51"/>
    </location>
</feature>
<dbReference type="Pfam" id="PF01032">
    <property type="entry name" value="FecCD"/>
    <property type="match status" value="1"/>
</dbReference>
<keyword evidence="6 8" id="KW-1133">Transmembrane helix</keyword>
<protein>
    <submittedName>
        <fullName evidence="9">Iron complex transport system permease protein</fullName>
    </submittedName>
</protein>
<dbReference type="CDD" id="cd06550">
    <property type="entry name" value="TM_ABC_iron-siderophores_like"/>
    <property type="match status" value="1"/>
</dbReference>
<dbReference type="STRING" id="426701.SAMN04488098_101147"/>
<dbReference type="GO" id="GO:0022857">
    <property type="term" value="F:transmembrane transporter activity"/>
    <property type="evidence" value="ECO:0007669"/>
    <property type="project" value="InterPro"/>
</dbReference>
<name>A0A1G8YWU4_9LACT</name>
<feature type="transmembrane region" description="Helical" evidence="8">
    <location>
        <begin position="330"/>
        <end position="346"/>
    </location>
</feature>
<keyword evidence="5 8" id="KW-0812">Transmembrane</keyword>
<evidence type="ECO:0000256" key="1">
    <source>
        <dbReference type="ARBA" id="ARBA00004651"/>
    </source>
</evidence>
<evidence type="ECO:0000313" key="10">
    <source>
        <dbReference type="Proteomes" id="UP000199433"/>
    </source>
</evidence>
<comment type="similarity">
    <text evidence="2">Belongs to the binding-protein-dependent transport system permease family. FecCD subfamily.</text>
</comment>
<dbReference type="AlphaFoldDB" id="A0A1G8YWU4"/>
<evidence type="ECO:0000256" key="4">
    <source>
        <dbReference type="ARBA" id="ARBA00022475"/>
    </source>
</evidence>
<dbReference type="FunFam" id="1.10.3470.10:FF:000001">
    <property type="entry name" value="Vitamin B12 ABC transporter permease BtuC"/>
    <property type="match status" value="1"/>
</dbReference>
<evidence type="ECO:0000256" key="2">
    <source>
        <dbReference type="ARBA" id="ARBA00007935"/>
    </source>
</evidence>
<dbReference type="PANTHER" id="PTHR30472">
    <property type="entry name" value="FERRIC ENTEROBACTIN TRANSPORT SYSTEM PERMEASE PROTEIN"/>
    <property type="match status" value="1"/>
</dbReference>
<evidence type="ECO:0000256" key="6">
    <source>
        <dbReference type="ARBA" id="ARBA00022989"/>
    </source>
</evidence>
<evidence type="ECO:0000256" key="8">
    <source>
        <dbReference type="SAM" id="Phobius"/>
    </source>
</evidence>
<feature type="transmembrane region" description="Helical" evidence="8">
    <location>
        <begin position="84"/>
        <end position="104"/>
    </location>
</feature>
<evidence type="ECO:0000256" key="3">
    <source>
        <dbReference type="ARBA" id="ARBA00022448"/>
    </source>
</evidence>
<dbReference type="Proteomes" id="UP000199433">
    <property type="component" value="Unassembled WGS sequence"/>
</dbReference>
<keyword evidence="7 8" id="KW-0472">Membrane</keyword>
<feature type="transmembrane region" description="Helical" evidence="8">
    <location>
        <begin position="171"/>
        <end position="196"/>
    </location>
</feature>
<feature type="transmembrane region" description="Helical" evidence="8">
    <location>
        <begin position="297"/>
        <end position="318"/>
    </location>
</feature>
<keyword evidence="4" id="KW-1003">Cell membrane</keyword>
<sequence length="352" mass="37060">MEQIRKDQLTKKETQKRLMKRLSAPHPAALILISSIAALVLIMIVSISIGVSDIGWRDIIESFTAFDSSSTSHVIIRDLRIPRILAAALVGAFLAVSGVIMQALTLNPLASPSIMGVTSGSAFMIAVAFAFYPQSNYWQLILWSFAGAGLGTGMVFLVGSFSKRGLTPVKLALAGAAVSALLQSLSTIIAIHFNVARDISFWFAGGVAGVRMESVRVIGILAFAGLIAAFALSRSLTIMGLGEEMAKGLGIRIGWIKFVSVLVVLILTGAAVSIAGTVGFVGLVIPHVAKKVMGMNYRWVIPGSAVFGAGLLVLADIAARTINPPYETPVGALTGLIGVPFFLLLARKKGRG</sequence>
<organism evidence="9 10">
    <name type="scientific">Alkalibacterium thalassium</name>
    <dbReference type="NCBI Taxonomy" id="426701"/>
    <lineage>
        <taxon>Bacteria</taxon>
        <taxon>Bacillati</taxon>
        <taxon>Bacillota</taxon>
        <taxon>Bacilli</taxon>
        <taxon>Lactobacillales</taxon>
        <taxon>Carnobacteriaceae</taxon>
        <taxon>Alkalibacterium</taxon>
    </lineage>
</organism>
<gene>
    <name evidence="9" type="ORF">SAMN04488098_101147</name>
</gene>
<dbReference type="Gene3D" id="1.10.3470.10">
    <property type="entry name" value="ABC transporter involved in vitamin B12 uptake, BtuC"/>
    <property type="match status" value="1"/>
</dbReference>
<dbReference type="SUPFAM" id="SSF81345">
    <property type="entry name" value="ABC transporter involved in vitamin B12 uptake, BtuC"/>
    <property type="match status" value="1"/>
</dbReference>
<feature type="transmembrane region" description="Helical" evidence="8">
    <location>
        <begin position="258"/>
        <end position="285"/>
    </location>
</feature>
<accession>A0A1G8YWU4</accession>
<reference evidence="10" key="1">
    <citation type="submission" date="2016-10" db="EMBL/GenBank/DDBJ databases">
        <authorList>
            <person name="Varghese N."/>
            <person name="Submissions S."/>
        </authorList>
    </citation>
    <scope>NUCLEOTIDE SEQUENCE [LARGE SCALE GENOMIC DNA]</scope>
    <source>
        <strain evidence="10">DSM 19181</strain>
    </source>
</reference>
<keyword evidence="3" id="KW-0813">Transport</keyword>
<dbReference type="InterPro" id="IPR000522">
    <property type="entry name" value="ABC_transptr_permease_BtuC"/>
</dbReference>
<evidence type="ECO:0000256" key="7">
    <source>
        <dbReference type="ARBA" id="ARBA00023136"/>
    </source>
</evidence>
<evidence type="ECO:0000313" key="9">
    <source>
        <dbReference type="EMBL" id="SDK07329.1"/>
    </source>
</evidence>
<comment type="subcellular location">
    <subcellularLocation>
        <location evidence="1">Cell membrane</location>
        <topology evidence="1">Multi-pass membrane protein</topology>
    </subcellularLocation>
</comment>
<dbReference type="GO" id="GO:0033214">
    <property type="term" value="P:siderophore-iron import into cell"/>
    <property type="evidence" value="ECO:0007669"/>
    <property type="project" value="TreeGrafter"/>
</dbReference>
<feature type="transmembrane region" description="Helical" evidence="8">
    <location>
        <begin position="217"/>
        <end position="238"/>
    </location>
</feature>
<dbReference type="InterPro" id="IPR037294">
    <property type="entry name" value="ABC_BtuC-like"/>
</dbReference>
<dbReference type="RefSeq" id="WP_218121394.1">
    <property type="nucleotide sequence ID" value="NZ_FNFK01000011.1"/>
</dbReference>
<keyword evidence="10" id="KW-1185">Reference proteome</keyword>
<proteinExistence type="inferred from homology"/>